<proteinExistence type="predicted"/>
<dbReference type="CDD" id="cd00093">
    <property type="entry name" value="HTH_XRE"/>
    <property type="match status" value="1"/>
</dbReference>
<dbReference type="InterPro" id="IPR001387">
    <property type="entry name" value="Cro/C1-type_HTH"/>
</dbReference>
<evidence type="ECO:0000313" key="3">
    <source>
        <dbReference type="Proteomes" id="UP000298860"/>
    </source>
</evidence>
<gene>
    <name evidence="2" type="ORF">GTS_36560</name>
</gene>
<organism evidence="2 3">
    <name type="scientific">Gandjariella thermophila</name>
    <dbReference type="NCBI Taxonomy" id="1931992"/>
    <lineage>
        <taxon>Bacteria</taxon>
        <taxon>Bacillati</taxon>
        <taxon>Actinomycetota</taxon>
        <taxon>Actinomycetes</taxon>
        <taxon>Pseudonocardiales</taxon>
        <taxon>Pseudonocardiaceae</taxon>
        <taxon>Gandjariella</taxon>
    </lineage>
</organism>
<keyword evidence="3" id="KW-1185">Reference proteome</keyword>
<comment type="caution">
    <text evidence="2">The sequence shown here is derived from an EMBL/GenBank/DDBJ whole genome shotgun (WGS) entry which is preliminary data.</text>
</comment>
<dbReference type="Proteomes" id="UP000298860">
    <property type="component" value="Unassembled WGS sequence"/>
</dbReference>
<reference evidence="3" key="1">
    <citation type="submission" date="2019-04" db="EMBL/GenBank/DDBJ databases">
        <title>Draft genome sequence of Pseudonocardiaceae bacterium SL3-2-4.</title>
        <authorList>
            <person name="Ningsih F."/>
            <person name="Yokota A."/>
            <person name="Sakai Y."/>
            <person name="Nanatani K."/>
            <person name="Yabe S."/>
            <person name="Oetari A."/>
            <person name="Sjamsuridzal W."/>
        </authorList>
    </citation>
    <scope>NUCLEOTIDE SEQUENCE [LARGE SCALE GENOMIC DNA]</scope>
    <source>
        <strain evidence="3">SL3-2-4</strain>
    </source>
</reference>
<protein>
    <recommendedName>
        <fullName evidence="1">HTH cro/C1-type domain-containing protein</fullName>
    </recommendedName>
</protein>
<accession>A0A4D4JDQ2</accession>
<feature type="domain" description="HTH cro/C1-type" evidence="1">
    <location>
        <begin position="52"/>
        <end position="86"/>
    </location>
</feature>
<dbReference type="PROSITE" id="PS50943">
    <property type="entry name" value="HTH_CROC1"/>
    <property type="match status" value="1"/>
</dbReference>
<evidence type="ECO:0000259" key="1">
    <source>
        <dbReference type="PROSITE" id="PS50943"/>
    </source>
</evidence>
<dbReference type="EMBL" id="BJFL01000020">
    <property type="protein sequence ID" value="GDY32023.1"/>
    <property type="molecule type" value="Genomic_DNA"/>
</dbReference>
<dbReference type="GO" id="GO:0003677">
    <property type="term" value="F:DNA binding"/>
    <property type="evidence" value="ECO:0007669"/>
    <property type="project" value="InterPro"/>
</dbReference>
<name>A0A4D4JDQ2_9PSEU</name>
<dbReference type="Gene3D" id="1.10.260.40">
    <property type="entry name" value="lambda repressor-like DNA-binding domains"/>
    <property type="match status" value="1"/>
</dbReference>
<dbReference type="InterPro" id="IPR010982">
    <property type="entry name" value="Lambda_DNA-bd_dom_sf"/>
</dbReference>
<sequence length="154" mass="17239">MGSVTGTEGGDHEGDTFAIKLRRLMLTKRHGDGRPYTPSEVAKDMTRQGRPVSKSYIYALLNGTSEPSHKLVEDFIAYFGVEAEYFNNSPRGRELARDYELLALLAKGQVLEIAYRTARLPAEDIKHVLEFVEFKESQLKPKEGQPDSEDPPPG</sequence>
<evidence type="ECO:0000313" key="2">
    <source>
        <dbReference type="EMBL" id="GDY32023.1"/>
    </source>
</evidence>
<dbReference type="AlphaFoldDB" id="A0A4D4JDQ2"/>